<dbReference type="NCBIfam" id="TIGR01621">
    <property type="entry name" value="RluA-like"/>
    <property type="match status" value="1"/>
</dbReference>
<dbReference type="GO" id="GO:0003723">
    <property type="term" value="F:RNA binding"/>
    <property type="evidence" value="ECO:0007669"/>
    <property type="project" value="InterPro"/>
</dbReference>
<dbReference type="InterPro" id="IPR006224">
    <property type="entry name" value="PsdUridine_synth_RluA-like_CS"/>
</dbReference>
<accession>A1KW96</accession>
<dbReference type="KEGG" id="nmc:NMC1997"/>
<reference evidence="3 4" key="1">
    <citation type="journal article" date="2007" name="PLoS Genet.">
        <title>Meningococcal genetic variation mechanisms viewed through comparative analysis of serogroup C strain FAM18.</title>
        <authorList>
            <person name="Bentley S.D."/>
            <person name="Vernikos G.S."/>
            <person name="Snyder L.A.S."/>
            <person name="Churcher C."/>
            <person name="Arrowsmith C."/>
            <person name="Chillingworth T."/>
            <person name="Cronin A."/>
            <person name="Davis P.H."/>
            <person name="Holroyd N.E."/>
            <person name="Jagels K."/>
            <person name="Maddison M."/>
            <person name="Moule S."/>
            <person name="Rabbinowitsch E."/>
            <person name="Sharp S."/>
            <person name="Unwin L."/>
            <person name="Whitehead S."/>
            <person name="Quail M.A."/>
            <person name="Achtman M."/>
            <person name="Barrell B."/>
            <person name="Saunders N.J."/>
            <person name="Parkhill J."/>
        </authorList>
    </citation>
    <scope>NUCLEOTIDE SEQUENCE [LARGE SCALE GENOMIC DNA]</scope>
    <source>
        <strain evidence="4">ATCC 700532 / DSM 15464 / FAM18</strain>
    </source>
</reference>
<dbReference type="Proteomes" id="UP000002286">
    <property type="component" value="Chromosome"/>
</dbReference>
<evidence type="ECO:0000313" key="4">
    <source>
        <dbReference type="Proteomes" id="UP000002286"/>
    </source>
</evidence>
<dbReference type="InterPro" id="IPR006145">
    <property type="entry name" value="PsdUridine_synth_RsuA/RluA"/>
</dbReference>
<evidence type="ECO:0000313" key="3">
    <source>
        <dbReference type="EMBL" id="CAM11153.1"/>
    </source>
</evidence>
<dbReference type="EMBL" id="AM421808">
    <property type="protein sequence ID" value="CAM11153.1"/>
    <property type="molecule type" value="Genomic_DNA"/>
</dbReference>
<gene>
    <name evidence="3" type="ordered locus">NMC1997</name>
</gene>
<name>A1KW96_NEIMF</name>
<dbReference type="InterPro" id="IPR020103">
    <property type="entry name" value="PsdUridine_synth_cat_dom_sf"/>
</dbReference>
<sequence>MPNINTKIEPFYFCKAYMDMLEILFRHQDFVAINKPGGISVHQDSGETGLARTLAIQLGVERVWLLHRLDKQTSGILLFALNRESASALSGQFAGKSIKKTYLALSDRKPSKKQGWIKGGMEKSRRGMWKLTRNTENIAVTRFHSISIAEKLRLFILEPHTGKTHQLRVAMKSLGSPILGDSLYGGTESETMFLYAWKIQFAYQNRQIEIVAPLKNEWQTENISHALEEFYMAKAG</sequence>
<dbReference type="GO" id="GO:0000455">
    <property type="term" value="P:enzyme-directed rRNA pseudouridine synthesis"/>
    <property type="evidence" value="ECO:0007669"/>
    <property type="project" value="TreeGrafter"/>
</dbReference>
<comment type="similarity">
    <text evidence="1">Belongs to the pseudouridine synthase RluA family.</text>
</comment>
<feature type="domain" description="Pseudouridine synthase RsuA/RluA-like" evidence="2">
    <location>
        <begin position="29"/>
        <end position="172"/>
    </location>
</feature>
<dbReference type="Gene3D" id="3.30.2350.10">
    <property type="entry name" value="Pseudouridine synthase"/>
    <property type="match status" value="1"/>
</dbReference>
<dbReference type="Pfam" id="PF00849">
    <property type="entry name" value="PseudoU_synth_2"/>
    <property type="match status" value="1"/>
</dbReference>
<organism evidence="3 4">
    <name type="scientific">Neisseria meningitidis serogroup C / serotype 2a (strain ATCC 700532 / DSM 15464 / FAM18)</name>
    <dbReference type="NCBI Taxonomy" id="272831"/>
    <lineage>
        <taxon>Bacteria</taxon>
        <taxon>Pseudomonadati</taxon>
        <taxon>Pseudomonadota</taxon>
        <taxon>Betaproteobacteria</taxon>
        <taxon>Neisseriales</taxon>
        <taxon>Neisseriaceae</taxon>
        <taxon>Neisseria</taxon>
    </lineage>
</organism>
<dbReference type="HOGENOM" id="CLU_016902_6_0_4"/>
<evidence type="ECO:0000259" key="2">
    <source>
        <dbReference type="Pfam" id="PF00849"/>
    </source>
</evidence>
<dbReference type="CDD" id="cd02869">
    <property type="entry name" value="PseudoU_synth_RluA_like"/>
    <property type="match status" value="1"/>
</dbReference>
<dbReference type="PANTHER" id="PTHR21600">
    <property type="entry name" value="MITOCHONDRIAL RNA PSEUDOURIDINE SYNTHASE"/>
    <property type="match status" value="1"/>
</dbReference>
<dbReference type="InterPro" id="IPR006508">
    <property type="entry name" value="PsdUridine_synth_RluA-like"/>
</dbReference>
<evidence type="ECO:0000256" key="1">
    <source>
        <dbReference type="ARBA" id="ARBA00010876"/>
    </source>
</evidence>
<dbReference type="GO" id="GO:0009982">
    <property type="term" value="F:pseudouridine synthase activity"/>
    <property type="evidence" value="ECO:0007669"/>
    <property type="project" value="InterPro"/>
</dbReference>
<proteinExistence type="inferred from homology"/>
<dbReference type="PANTHER" id="PTHR21600:SF87">
    <property type="entry name" value="RNA PSEUDOURIDYLATE SYNTHASE DOMAIN-CONTAINING PROTEIN 1"/>
    <property type="match status" value="1"/>
</dbReference>
<dbReference type="SUPFAM" id="SSF55120">
    <property type="entry name" value="Pseudouridine synthase"/>
    <property type="match status" value="1"/>
</dbReference>
<protein>
    <submittedName>
        <fullName evidence="3">Psedouridine synthase</fullName>
    </submittedName>
</protein>
<dbReference type="AlphaFoldDB" id="A1KW96"/>
<dbReference type="InterPro" id="IPR050188">
    <property type="entry name" value="RluA_PseudoU_synthase"/>
</dbReference>
<dbReference type="GO" id="GO:0140098">
    <property type="term" value="F:catalytic activity, acting on RNA"/>
    <property type="evidence" value="ECO:0007669"/>
    <property type="project" value="UniProtKB-ARBA"/>
</dbReference>
<dbReference type="PROSITE" id="PS01129">
    <property type="entry name" value="PSI_RLU"/>
    <property type="match status" value="1"/>
</dbReference>